<evidence type="ECO:0008006" key="4">
    <source>
        <dbReference type="Google" id="ProtNLM"/>
    </source>
</evidence>
<organism evidence="2 3">
    <name type="scientific">Rhodonellum ikkaensis</name>
    <dbReference type="NCBI Taxonomy" id="336829"/>
    <lineage>
        <taxon>Bacteria</taxon>
        <taxon>Pseudomonadati</taxon>
        <taxon>Bacteroidota</taxon>
        <taxon>Cytophagia</taxon>
        <taxon>Cytophagales</taxon>
        <taxon>Cytophagaceae</taxon>
        <taxon>Rhodonellum</taxon>
    </lineage>
</organism>
<sequence length="325" mass="37423">MKKLIPILLLVFFTFHAAIAQEDIFGLSTKSKSQKSESAVGNAFRNAVSNFSFEFSAGGNYHLNETDFSSQMPSRYPIAQFQNFENPRELSLEDTLSLKGNNYAYPVNLGVRINLFSLLTIGGGYGREFGNMSSMRGEDQELSFESGKYTFDKFYGTVGIVLYDAKKRAKFLSWKYRKYGSQNIYMQSEKNQRIRQQYPWRFILEGEYGTMKIRKSYDSNLLVSQDPYYGIALRMERDLSEYTKLFIKTGAEVRSFIYQSSEITDFQNIKQTLFGAQIGFALRLPGTKRCRIQGCGVVMKHLHNGVEHRGSSIFNFQNRKVGQWY</sequence>
<name>A0A1H3SHA5_9BACT</name>
<proteinExistence type="predicted"/>
<reference evidence="2 3" key="1">
    <citation type="submission" date="2016-10" db="EMBL/GenBank/DDBJ databases">
        <authorList>
            <person name="Varghese N."/>
            <person name="Submissions S."/>
        </authorList>
    </citation>
    <scope>NUCLEOTIDE SEQUENCE [LARGE SCALE GENOMIC DNA]</scope>
    <source>
        <strain evidence="2 3">DSM 17997</strain>
    </source>
</reference>
<comment type="caution">
    <text evidence="2">The sequence shown here is derived from an EMBL/GenBank/DDBJ whole genome shotgun (WGS) entry which is preliminary data.</text>
</comment>
<keyword evidence="1" id="KW-0732">Signal</keyword>
<feature type="signal peptide" evidence="1">
    <location>
        <begin position="1"/>
        <end position="20"/>
    </location>
</feature>
<dbReference type="Proteomes" id="UP000199663">
    <property type="component" value="Unassembled WGS sequence"/>
</dbReference>
<feature type="chain" id="PRO_5046843123" description="DUF4421 domain-containing protein" evidence="1">
    <location>
        <begin position="21"/>
        <end position="325"/>
    </location>
</feature>
<dbReference type="EMBL" id="FNQC01000011">
    <property type="protein sequence ID" value="SDZ36489.1"/>
    <property type="molecule type" value="Genomic_DNA"/>
</dbReference>
<protein>
    <recommendedName>
        <fullName evidence="4">DUF4421 domain-containing protein</fullName>
    </recommendedName>
</protein>
<gene>
    <name evidence="2" type="ORF">SAMN05444412_111111</name>
</gene>
<evidence type="ECO:0000256" key="1">
    <source>
        <dbReference type="SAM" id="SignalP"/>
    </source>
</evidence>
<keyword evidence="3" id="KW-1185">Reference proteome</keyword>
<accession>A0A1H3SHA5</accession>
<evidence type="ECO:0000313" key="3">
    <source>
        <dbReference type="Proteomes" id="UP000199663"/>
    </source>
</evidence>
<dbReference type="RefSeq" id="WP_019598820.1">
    <property type="nucleotide sequence ID" value="NZ_FNQC01000011.1"/>
</dbReference>
<evidence type="ECO:0000313" key="2">
    <source>
        <dbReference type="EMBL" id="SDZ36489.1"/>
    </source>
</evidence>